<gene>
    <name evidence="2" type="ORF">AAFF_G00117840</name>
</gene>
<dbReference type="Proteomes" id="UP001221898">
    <property type="component" value="Unassembled WGS sequence"/>
</dbReference>
<protein>
    <submittedName>
        <fullName evidence="2">Uncharacterized protein</fullName>
    </submittedName>
</protein>
<reference evidence="2" key="1">
    <citation type="journal article" date="2023" name="Science">
        <title>Genome structures resolve the early diversification of teleost fishes.</title>
        <authorList>
            <person name="Parey E."/>
            <person name="Louis A."/>
            <person name="Montfort J."/>
            <person name="Bouchez O."/>
            <person name="Roques C."/>
            <person name="Iampietro C."/>
            <person name="Lluch J."/>
            <person name="Castinel A."/>
            <person name="Donnadieu C."/>
            <person name="Desvignes T."/>
            <person name="Floi Bucao C."/>
            <person name="Jouanno E."/>
            <person name="Wen M."/>
            <person name="Mejri S."/>
            <person name="Dirks R."/>
            <person name="Jansen H."/>
            <person name="Henkel C."/>
            <person name="Chen W.J."/>
            <person name="Zahm M."/>
            <person name="Cabau C."/>
            <person name="Klopp C."/>
            <person name="Thompson A.W."/>
            <person name="Robinson-Rechavi M."/>
            <person name="Braasch I."/>
            <person name="Lecointre G."/>
            <person name="Bobe J."/>
            <person name="Postlethwait J.H."/>
            <person name="Berthelot C."/>
            <person name="Roest Crollius H."/>
            <person name="Guiguen Y."/>
        </authorList>
    </citation>
    <scope>NUCLEOTIDE SEQUENCE</scope>
    <source>
        <strain evidence="2">NC1722</strain>
    </source>
</reference>
<evidence type="ECO:0000313" key="3">
    <source>
        <dbReference type="Proteomes" id="UP001221898"/>
    </source>
</evidence>
<name>A0AAD7WA48_9TELE</name>
<feature type="region of interest" description="Disordered" evidence="1">
    <location>
        <begin position="1"/>
        <end position="32"/>
    </location>
</feature>
<feature type="region of interest" description="Disordered" evidence="1">
    <location>
        <begin position="44"/>
        <end position="84"/>
    </location>
</feature>
<evidence type="ECO:0000256" key="1">
    <source>
        <dbReference type="SAM" id="MobiDB-lite"/>
    </source>
</evidence>
<dbReference type="EMBL" id="JAINUG010000180">
    <property type="protein sequence ID" value="KAJ8389547.1"/>
    <property type="molecule type" value="Genomic_DNA"/>
</dbReference>
<organism evidence="2 3">
    <name type="scientific">Aldrovandia affinis</name>
    <dbReference type="NCBI Taxonomy" id="143900"/>
    <lineage>
        <taxon>Eukaryota</taxon>
        <taxon>Metazoa</taxon>
        <taxon>Chordata</taxon>
        <taxon>Craniata</taxon>
        <taxon>Vertebrata</taxon>
        <taxon>Euteleostomi</taxon>
        <taxon>Actinopterygii</taxon>
        <taxon>Neopterygii</taxon>
        <taxon>Teleostei</taxon>
        <taxon>Notacanthiformes</taxon>
        <taxon>Halosauridae</taxon>
        <taxon>Aldrovandia</taxon>
    </lineage>
</organism>
<keyword evidence="3" id="KW-1185">Reference proteome</keyword>
<comment type="caution">
    <text evidence="2">The sequence shown here is derived from an EMBL/GenBank/DDBJ whole genome shotgun (WGS) entry which is preliminary data.</text>
</comment>
<dbReference type="AlphaFoldDB" id="A0AAD7WA48"/>
<evidence type="ECO:0000313" key="2">
    <source>
        <dbReference type="EMBL" id="KAJ8389547.1"/>
    </source>
</evidence>
<proteinExistence type="predicted"/>
<accession>A0AAD7WA48</accession>
<sequence>MISALWGPLGTSRSAHARRGPPPSGALIKPALTCHSGVGDGAAVKRGLGVGGRRTGASQGESRVRSDNPGGWSALGDGMGSREATPQEGVLFTRAACRSLRRGPFGRRTQTIKQTLAAERS</sequence>